<accession>A0AAV6LSE0</accession>
<comment type="similarity">
    <text evidence="1">Belongs to the leguminous lectin family.</text>
</comment>
<gene>
    <name evidence="4" type="ORF">RHGRI_002488</name>
</gene>
<comment type="caution">
    <text evidence="4">The sequence shown here is derived from an EMBL/GenBank/DDBJ whole genome shotgun (WGS) entry which is preliminary data.</text>
</comment>
<name>A0AAV6LSE0_9ERIC</name>
<dbReference type="PANTHER" id="PTHR32401">
    <property type="entry name" value="CONCANAVALIN A-LIKE LECTIN FAMILY PROTEIN"/>
    <property type="match status" value="1"/>
</dbReference>
<keyword evidence="5" id="KW-1185">Reference proteome</keyword>
<evidence type="ECO:0000313" key="4">
    <source>
        <dbReference type="EMBL" id="KAG5566949.1"/>
    </source>
</evidence>
<dbReference type="InterPro" id="IPR001220">
    <property type="entry name" value="Legume_lectin_dom"/>
</dbReference>
<evidence type="ECO:0000256" key="1">
    <source>
        <dbReference type="ARBA" id="ARBA00007606"/>
    </source>
</evidence>
<dbReference type="Pfam" id="PF00139">
    <property type="entry name" value="Lectin_legB"/>
    <property type="match status" value="1"/>
</dbReference>
<dbReference type="EMBL" id="JACTNZ010000001">
    <property type="protein sequence ID" value="KAG5566949.1"/>
    <property type="molecule type" value="Genomic_DNA"/>
</dbReference>
<protein>
    <recommendedName>
        <fullName evidence="3">Legume lectin domain-containing protein</fullName>
    </recommendedName>
</protein>
<keyword evidence="2" id="KW-0430">Lectin</keyword>
<dbReference type="Gene3D" id="2.60.120.200">
    <property type="match status" value="1"/>
</dbReference>
<sequence length="94" mass="10317">MAVDENQFVYNGFNGANIHVDGVAKIHSKGLLQLTNFSKHQIGCAFYQHPIGFDTSSSTLLQALSFSTHFVFAIVPEISESVAIAKLRRLVNAH</sequence>
<dbReference type="GO" id="GO:0030246">
    <property type="term" value="F:carbohydrate binding"/>
    <property type="evidence" value="ECO:0007669"/>
    <property type="project" value="UniProtKB-KW"/>
</dbReference>
<dbReference type="Proteomes" id="UP000823749">
    <property type="component" value="Chromosome 1"/>
</dbReference>
<evidence type="ECO:0000259" key="3">
    <source>
        <dbReference type="Pfam" id="PF00139"/>
    </source>
</evidence>
<dbReference type="SUPFAM" id="SSF49899">
    <property type="entry name" value="Concanavalin A-like lectins/glucanases"/>
    <property type="match status" value="1"/>
</dbReference>
<organism evidence="4 5">
    <name type="scientific">Rhododendron griersonianum</name>
    <dbReference type="NCBI Taxonomy" id="479676"/>
    <lineage>
        <taxon>Eukaryota</taxon>
        <taxon>Viridiplantae</taxon>
        <taxon>Streptophyta</taxon>
        <taxon>Embryophyta</taxon>
        <taxon>Tracheophyta</taxon>
        <taxon>Spermatophyta</taxon>
        <taxon>Magnoliopsida</taxon>
        <taxon>eudicotyledons</taxon>
        <taxon>Gunneridae</taxon>
        <taxon>Pentapetalae</taxon>
        <taxon>asterids</taxon>
        <taxon>Ericales</taxon>
        <taxon>Ericaceae</taxon>
        <taxon>Ericoideae</taxon>
        <taxon>Rhodoreae</taxon>
        <taxon>Rhododendron</taxon>
    </lineage>
</organism>
<evidence type="ECO:0000313" key="5">
    <source>
        <dbReference type="Proteomes" id="UP000823749"/>
    </source>
</evidence>
<dbReference type="AlphaFoldDB" id="A0AAV6LSE0"/>
<dbReference type="InterPro" id="IPR050258">
    <property type="entry name" value="Leguminous_Lectin"/>
</dbReference>
<dbReference type="InterPro" id="IPR013320">
    <property type="entry name" value="ConA-like_dom_sf"/>
</dbReference>
<evidence type="ECO:0000256" key="2">
    <source>
        <dbReference type="ARBA" id="ARBA00022734"/>
    </source>
</evidence>
<reference evidence="4" key="1">
    <citation type="submission" date="2020-08" db="EMBL/GenBank/DDBJ databases">
        <title>Plant Genome Project.</title>
        <authorList>
            <person name="Zhang R.-G."/>
        </authorList>
    </citation>
    <scope>NUCLEOTIDE SEQUENCE</scope>
    <source>
        <strain evidence="4">WSP0</strain>
        <tissue evidence="4">Leaf</tissue>
    </source>
</reference>
<feature type="domain" description="Legume lectin" evidence="3">
    <location>
        <begin position="6"/>
        <end position="77"/>
    </location>
</feature>
<dbReference type="PANTHER" id="PTHR32401:SF51">
    <property type="entry name" value="NON-SPECIFIC SERINE_THREONINE PROTEIN KINASE"/>
    <property type="match status" value="1"/>
</dbReference>
<proteinExistence type="inferred from homology"/>